<dbReference type="AlphaFoldDB" id="A0A5C8V0C6"/>
<feature type="transmembrane region" description="Helical" evidence="1">
    <location>
        <begin position="186"/>
        <end position="206"/>
    </location>
</feature>
<name>A0A5C8V0C6_9FLAO</name>
<keyword evidence="1" id="KW-0472">Membrane</keyword>
<proteinExistence type="predicted"/>
<feature type="transmembrane region" description="Helical" evidence="1">
    <location>
        <begin position="218"/>
        <end position="242"/>
    </location>
</feature>
<gene>
    <name evidence="2" type="ORF">FVB32_09955</name>
</gene>
<keyword evidence="1" id="KW-0812">Transmembrane</keyword>
<evidence type="ECO:0000256" key="1">
    <source>
        <dbReference type="SAM" id="Phobius"/>
    </source>
</evidence>
<evidence type="ECO:0000313" key="3">
    <source>
        <dbReference type="Proteomes" id="UP000321456"/>
    </source>
</evidence>
<feature type="transmembrane region" description="Helical" evidence="1">
    <location>
        <begin position="155"/>
        <end position="180"/>
    </location>
</feature>
<dbReference type="RefSeq" id="WP_147743649.1">
    <property type="nucleotide sequence ID" value="NZ_VRUR01000002.1"/>
</dbReference>
<reference evidence="2 3" key="1">
    <citation type="submission" date="2019-08" db="EMBL/GenBank/DDBJ databases">
        <title>Professor.</title>
        <authorList>
            <person name="Park J.S."/>
        </authorList>
    </citation>
    <scope>NUCLEOTIDE SEQUENCE [LARGE SCALE GENOMIC DNA]</scope>
    <source>
        <strain evidence="2 3">176CP5-101</strain>
    </source>
</reference>
<organism evidence="2 3">
    <name type="scientific">Flagellimonas hymeniacidonis</name>
    <dbReference type="NCBI Taxonomy" id="2603628"/>
    <lineage>
        <taxon>Bacteria</taxon>
        <taxon>Pseudomonadati</taxon>
        <taxon>Bacteroidota</taxon>
        <taxon>Flavobacteriia</taxon>
        <taxon>Flavobacteriales</taxon>
        <taxon>Flavobacteriaceae</taxon>
        <taxon>Flagellimonas</taxon>
    </lineage>
</organism>
<dbReference type="InterPro" id="IPR022134">
    <property type="entry name" value="DUF3667"/>
</dbReference>
<feature type="transmembrane region" description="Helical" evidence="1">
    <location>
        <begin position="79"/>
        <end position="100"/>
    </location>
</feature>
<keyword evidence="3" id="KW-1185">Reference proteome</keyword>
<keyword evidence="1" id="KW-1133">Transmembrane helix</keyword>
<protein>
    <submittedName>
        <fullName evidence="2">DUF3667 domain-containing protein</fullName>
    </submittedName>
</protein>
<dbReference type="Pfam" id="PF12412">
    <property type="entry name" value="DUF3667"/>
    <property type="match status" value="1"/>
</dbReference>
<comment type="caution">
    <text evidence="2">The sequence shown here is derived from an EMBL/GenBank/DDBJ whole genome shotgun (WGS) entry which is preliminary data.</text>
</comment>
<accession>A0A5C8V0C6</accession>
<evidence type="ECO:0000313" key="2">
    <source>
        <dbReference type="EMBL" id="TXN34914.1"/>
    </source>
</evidence>
<sequence>MDCKNCSNSLKTDFSYCPNCGAKVVKNRLFLKNIFQDLSVQVFNLDNTFLKTIRHLFSRPEIVILEFISGTRKKYMNPIGFFAIAVTLSGIMFFVLRNVYHLNLTQSSFSDTDTREMNFMFDYQGLMSYMIMPLYALLSWMLFRGKKRFNYTEHLVANAYIIGQTSYVQVVLYILVLGLFPIKFDIFNFVFLFMVVTYQFIVLGKMHQTKFWGTFWRAVIYLFFLLILMMGIGIVAVLLTILTGQASLQDFAPK</sequence>
<feature type="transmembrane region" description="Helical" evidence="1">
    <location>
        <begin position="126"/>
        <end position="143"/>
    </location>
</feature>
<dbReference type="EMBL" id="VRUR01000002">
    <property type="protein sequence ID" value="TXN34914.1"/>
    <property type="molecule type" value="Genomic_DNA"/>
</dbReference>
<dbReference type="Proteomes" id="UP000321456">
    <property type="component" value="Unassembled WGS sequence"/>
</dbReference>